<feature type="compositionally biased region" description="Low complexity" evidence="16">
    <location>
        <begin position="597"/>
        <end position="627"/>
    </location>
</feature>
<dbReference type="InterPro" id="IPR013083">
    <property type="entry name" value="Znf_RING/FYVE/PHD"/>
</dbReference>
<evidence type="ECO:0000256" key="12">
    <source>
        <dbReference type="ARBA" id="ARBA00022833"/>
    </source>
</evidence>
<evidence type="ECO:0000256" key="4">
    <source>
        <dbReference type="ARBA" id="ARBA00010089"/>
    </source>
</evidence>
<dbReference type="Gene3D" id="3.30.40.10">
    <property type="entry name" value="Zinc/RING finger domain, C3HC4 (zinc finger)"/>
    <property type="match status" value="1"/>
</dbReference>
<feature type="region of interest" description="Disordered" evidence="16">
    <location>
        <begin position="476"/>
        <end position="495"/>
    </location>
</feature>
<evidence type="ECO:0000256" key="14">
    <source>
        <dbReference type="ARBA" id="ARBA00023136"/>
    </source>
</evidence>
<dbReference type="PROSITE" id="PS50089">
    <property type="entry name" value="ZF_RING_2"/>
    <property type="match status" value="1"/>
</dbReference>
<evidence type="ECO:0000256" key="7">
    <source>
        <dbReference type="ARBA" id="ARBA00022692"/>
    </source>
</evidence>
<evidence type="ECO:0000256" key="10">
    <source>
        <dbReference type="ARBA" id="ARBA00022786"/>
    </source>
</evidence>
<feature type="compositionally biased region" description="Pro residues" evidence="16">
    <location>
        <begin position="552"/>
        <end position="578"/>
    </location>
</feature>
<feature type="domain" description="RING-type" evidence="18">
    <location>
        <begin position="324"/>
        <end position="393"/>
    </location>
</feature>
<dbReference type="SUPFAM" id="SSF57850">
    <property type="entry name" value="RING/U-box"/>
    <property type="match status" value="1"/>
</dbReference>
<feature type="transmembrane region" description="Helical" evidence="17">
    <location>
        <begin position="256"/>
        <end position="277"/>
    </location>
</feature>
<feature type="compositionally biased region" description="Low complexity" evidence="16">
    <location>
        <begin position="579"/>
        <end position="589"/>
    </location>
</feature>
<dbReference type="CDD" id="cd16479">
    <property type="entry name" value="RING-H2_synoviolin"/>
    <property type="match status" value="1"/>
</dbReference>
<feature type="transmembrane region" description="Helical" evidence="17">
    <location>
        <begin position="192"/>
        <end position="214"/>
    </location>
</feature>
<evidence type="ECO:0000256" key="13">
    <source>
        <dbReference type="ARBA" id="ARBA00022989"/>
    </source>
</evidence>
<comment type="pathway">
    <text evidence="3">Protein modification; protein ubiquitination.</text>
</comment>
<dbReference type="InterPro" id="IPR001841">
    <property type="entry name" value="Znf_RING"/>
</dbReference>
<keyword evidence="13 17" id="KW-1133">Transmembrane helix</keyword>
<dbReference type="GO" id="GO:0008270">
    <property type="term" value="F:zinc ion binding"/>
    <property type="evidence" value="ECO:0007669"/>
    <property type="project" value="UniProtKB-KW"/>
</dbReference>
<comment type="subcellular location">
    <subcellularLocation>
        <location evidence="2">Endoplasmic reticulum membrane</location>
        <topology evidence="2">Multi-pass membrane protein</topology>
    </subcellularLocation>
</comment>
<evidence type="ECO:0000256" key="8">
    <source>
        <dbReference type="ARBA" id="ARBA00022723"/>
    </source>
</evidence>
<feature type="compositionally biased region" description="Polar residues" evidence="16">
    <location>
        <begin position="774"/>
        <end position="784"/>
    </location>
</feature>
<feature type="region of interest" description="Disordered" evidence="16">
    <location>
        <begin position="342"/>
        <end position="365"/>
    </location>
</feature>
<feature type="compositionally biased region" description="Low complexity" evidence="16">
    <location>
        <begin position="636"/>
        <end position="713"/>
    </location>
</feature>
<dbReference type="PANTHER" id="PTHR22763:SF184">
    <property type="entry name" value="E3 UBIQUITIN-PROTEIN LIGASE SYNOVIOLIN"/>
    <property type="match status" value="1"/>
</dbReference>
<keyword evidence="20" id="KW-1185">Reference proteome</keyword>
<dbReference type="Pfam" id="PF25563">
    <property type="entry name" value="TPR_SYVN1_N"/>
    <property type="match status" value="1"/>
</dbReference>
<keyword evidence="10" id="KW-0833">Ubl conjugation pathway</keyword>
<keyword evidence="11" id="KW-0256">Endoplasmic reticulum</keyword>
<evidence type="ECO:0000256" key="11">
    <source>
        <dbReference type="ARBA" id="ARBA00022824"/>
    </source>
</evidence>
<evidence type="ECO:0000256" key="5">
    <source>
        <dbReference type="ARBA" id="ARBA00012483"/>
    </source>
</evidence>
<comment type="similarity">
    <text evidence="4">Belongs to the HRD1 family.</text>
</comment>
<gene>
    <name evidence="19" type="ORF">EUX98_g4572</name>
</gene>
<dbReference type="InterPro" id="IPR050731">
    <property type="entry name" value="HRD1_E3_ubiq-ligases"/>
</dbReference>
<reference evidence="19 20" key="1">
    <citation type="submission" date="2019-02" db="EMBL/GenBank/DDBJ databases">
        <title>Genome sequencing of the rare red list fungi Antrodiella citrinella (Flaviporus citrinellus).</title>
        <authorList>
            <person name="Buettner E."/>
            <person name="Kellner H."/>
        </authorList>
    </citation>
    <scope>NUCLEOTIDE SEQUENCE [LARGE SCALE GENOMIC DNA]</scope>
    <source>
        <strain evidence="19 20">DSM 108506</strain>
    </source>
</reference>
<keyword evidence="14 17" id="KW-0472">Membrane</keyword>
<evidence type="ECO:0000256" key="9">
    <source>
        <dbReference type="ARBA" id="ARBA00022771"/>
    </source>
</evidence>
<keyword evidence="7 17" id="KW-0812">Transmembrane</keyword>
<keyword evidence="12" id="KW-0862">Zinc</keyword>
<feature type="region of interest" description="Disordered" evidence="16">
    <location>
        <begin position="944"/>
        <end position="1042"/>
    </location>
</feature>
<dbReference type="EMBL" id="SGPM01000115">
    <property type="protein sequence ID" value="THH29616.1"/>
    <property type="molecule type" value="Genomic_DNA"/>
</dbReference>
<evidence type="ECO:0000256" key="2">
    <source>
        <dbReference type="ARBA" id="ARBA00004477"/>
    </source>
</evidence>
<keyword evidence="9 15" id="KW-0863">Zinc-finger</keyword>
<comment type="caution">
    <text evidence="19">The sequence shown here is derived from an EMBL/GenBank/DDBJ whole genome shotgun (WGS) entry which is preliminary data.</text>
</comment>
<feature type="compositionally biased region" description="Low complexity" evidence="16">
    <location>
        <begin position="966"/>
        <end position="987"/>
    </location>
</feature>
<dbReference type="InterPro" id="IPR057992">
    <property type="entry name" value="TPR_SYVN1_N"/>
</dbReference>
<dbReference type="PANTHER" id="PTHR22763">
    <property type="entry name" value="RING ZINC FINGER PROTEIN"/>
    <property type="match status" value="1"/>
</dbReference>
<feature type="compositionally biased region" description="Polar residues" evidence="16">
    <location>
        <begin position="948"/>
        <end position="965"/>
    </location>
</feature>
<feature type="transmembrane region" description="Helical" evidence="17">
    <location>
        <begin position="159"/>
        <end position="180"/>
    </location>
</feature>
<proteinExistence type="inferred from homology"/>
<keyword evidence="8" id="KW-0479">Metal-binding</keyword>
<dbReference type="InterPro" id="IPR058051">
    <property type="entry name" value="Znf_RING_synoviolin"/>
</dbReference>
<dbReference type="Pfam" id="PF13639">
    <property type="entry name" value="zf-RING_2"/>
    <property type="match status" value="1"/>
</dbReference>
<dbReference type="GO" id="GO:0043161">
    <property type="term" value="P:proteasome-mediated ubiquitin-dependent protein catabolic process"/>
    <property type="evidence" value="ECO:0007669"/>
    <property type="project" value="TreeGrafter"/>
</dbReference>
<dbReference type="Proteomes" id="UP000308730">
    <property type="component" value="Unassembled WGS sequence"/>
</dbReference>
<accession>A0A4S4MTM6</accession>
<dbReference type="GO" id="GO:0005789">
    <property type="term" value="C:endoplasmic reticulum membrane"/>
    <property type="evidence" value="ECO:0007669"/>
    <property type="project" value="UniProtKB-SubCell"/>
</dbReference>
<name>A0A4S4MTM6_9APHY</name>
<dbReference type="OrthoDB" id="7759664at2759"/>
<organism evidence="19 20">
    <name type="scientific">Antrodiella citrinella</name>
    <dbReference type="NCBI Taxonomy" id="2447956"/>
    <lineage>
        <taxon>Eukaryota</taxon>
        <taxon>Fungi</taxon>
        <taxon>Dikarya</taxon>
        <taxon>Basidiomycota</taxon>
        <taxon>Agaricomycotina</taxon>
        <taxon>Agaricomycetes</taxon>
        <taxon>Polyporales</taxon>
        <taxon>Steccherinaceae</taxon>
        <taxon>Antrodiella</taxon>
    </lineage>
</organism>
<dbReference type="GO" id="GO:0061630">
    <property type="term" value="F:ubiquitin protein ligase activity"/>
    <property type="evidence" value="ECO:0007669"/>
    <property type="project" value="UniProtKB-EC"/>
</dbReference>
<dbReference type="EC" id="2.3.2.27" evidence="5"/>
<evidence type="ECO:0000313" key="19">
    <source>
        <dbReference type="EMBL" id="THH29616.1"/>
    </source>
</evidence>
<protein>
    <recommendedName>
        <fullName evidence="5">RING-type E3 ubiquitin transferase</fullName>
        <ecNumber evidence="5">2.3.2.27</ecNumber>
    </recommendedName>
</protein>
<evidence type="ECO:0000259" key="18">
    <source>
        <dbReference type="PROSITE" id="PS50089"/>
    </source>
</evidence>
<dbReference type="AlphaFoldDB" id="A0A4S4MTM6"/>
<feature type="region of interest" description="Disordered" evidence="16">
    <location>
        <begin position="536"/>
        <end position="840"/>
    </location>
</feature>
<comment type="catalytic activity">
    <reaction evidence="1">
        <text>S-ubiquitinyl-[E2 ubiquitin-conjugating enzyme]-L-cysteine + [acceptor protein]-L-lysine = [E2 ubiquitin-conjugating enzyme]-L-cysteine + N(6)-ubiquitinyl-[acceptor protein]-L-lysine.</text>
        <dbReference type="EC" id="2.3.2.27"/>
    </reaction>
</comment>
<evidence type="ECO:0000256" key="3">
    <source>
        <dbReference type="ARBA" id="ARBA00004906"/>
    </source>
</evidence>
<feature type="compositionally biased region" description="Basic and acidic residues" evidence="16">
    <location>
        <begin position="1027"/>
        <end position="1042"/>
    </location>
</feature>
<evidence type="ECO:0000256" key="15">
    <source>
        <dbReference type="PROSITE-ProRule" id="PRU00175"/>
    </source>
</evidence>
<feature type="transmembrane region" description="Helical" evidence="17">
    <location>
        <begin position="64"/>
        <end position="84"/>
    </location>
</feature>
<dbReference type="SMART" id="SM00184">
    <property type="entry name" value="RING"/>
    <property type="match status" value="1"/>
</dbReference>
<evidence type="ECO:0000256" key="16">
    <source>
        <dbReference type="SAM" id="MobiDB-lite"/>
    </source>
</evidence>
<evidence type="ECO:0000313" key="20">
    <source>
        <dbReference type="Proteomes" id="UP000308730"/>
    </source>
</evidence>
<feature type="compositionally biased region" description="Pro residues" evidence="16">
    <location>
        <begin position="425"/>
        <end position="439"/>
    </location>
</feature>
<evidence type="ECO:0000256" key="6">
    <source>
        <dbReference type="ARBA" id="ARBA00022679"/>
    </source>
</evidence>
<dbReference type="GO" id="GO:0036503">
    <property type="term" value="P:ERAD pathway"/>
    <property type="evidence" value="ECO:0007669"/>
    <property type="project" value="TreeGrafter"/>
</dbReference>
<evidence type="ECO:0000256" key="1">
    <source>
        <dbReference type="ARBA" id="ARBA00000900"/>
    </source>
</evidence>
<keyword evidence="6" id="KW-0808">Transferase</keyword>
<feature type="transmembrane region" description="Helical" evidence="17">
    <location>
        <begin position="23"/>
        <end position="43"/>
    </location>
</feature>
<feature type="region of interest" description="Disordered" evidence="16">
    <location>
        <begin position="402"/>
        <end position="446"/>
    </location>
</feature>
<sequence>MPIHDAIRQRLQPLAASVTSNRIMLYAFMSTCAMMAAIANACVNQSNFYAVMIHLSRSGRSVLVLANFGFVATLFIGRVMQRIFFGPLQPREVERLYDQTWMFVTESLLAFTIFRDEFDIPFVIMFGFLLFIKCFHWLMADRVESIVKMDQVTFPGPPVLFHVRMNALFLGLSILDFLMFTIAVDSTLNNGVGGMVLFATEYAILMASAINAMARYSLNNLDYRRASSRGGENAPPWEHKSMYVFYIELVTDFLKLATYLTFFTIILTFYGIPLNIIRDVYLTARSFITRLRALIRYHNATRDMDRRYPNATEEELAAMSDRTCIICREELTIIPDAGSQAALPNEAVPTPPVPPQQQDGPNMTPKKLPCGHVFHFQCLRSWLERQQSCPTCRRTVLETDVGTRNDQQQRQQQRQQPAANGAVRPPAPQPGAAPQPFLPVQPGQQLPQNQNQSLFFNILRRALGLAVQPPLVPGQFPNQFGPQAQAPPFGYGPQLPPPPPGYYYNPYYPYPPPPPPPQQLHAAPVVRGFYGPGGVWHPWPLDQGQAQDPRAQNPPPAPTPSATPPQPHSQSPPPPGAVPTPVYVPLAPGVLPPAVPLPAAASSAPLSESSFSISSESSAGVESQSDSSNEDDDAKTASTSEAATPREAAALAALKRLGASSKSTTTTTSRSKAVSESGVSSSVELRPAASSGGSSTSSATAKPTPTTRSAPSANRDSEASQSQPAPTLVAADSVPLPSPTPTTNSRAPALLPLYDPTRPMGSQGVNYHHPSPYQHLSNGYQTTAPPYGPSGWRPAGPARMPNPNNMGYLYQPTRPTPYPSGTSSRSTPSSSSRALRPNLNTLPTTLTDEQLSRLDRVTREAIDERLRVLEGVSAAVHRCIEELTRVRSVLPPGTVASALTGATMRSEVPVPVVSVPPTATATVPAPSTSTLAPTVSETTVPAVAAKSSVENTPVASDLPSGTTTDQPSVASSSVSTPPAVSPTSAQSESGNHPIRQWAEVKWRTDGMEENLFPEPPKPKDAGSAAAESKREGKKKETMDRID</sequence>
<evidence type="ECO:0000256" key="17">
    <source>
        <dbReference type="SAM" id="Phobius"/>
    </source>
</evidence>
<feature type="transmembrane region" description="Helical" evidence="17">
    <location>
        <begin position="121"/>
        <end position="139"/>
    </location>
</feature>
<feature type="compositionally biased region" description="Low complexity" evidence="16">
    <location>
        <begin position="819"/>
        <end position="840"/>
    </location>
</feature>